<reference evidence="8" key="1">
    <citation type="submission" date="2025-08" db="UniProtKB">
        <authorList>
            <consortium name="RefSeq"/>
        </authorList>
    </citation>
    <scope>IDENTIFICATION</scope>
    <source>
        <strain evidence="8">Ishihara</strain>
        <tissue evidence="8">Whole body</tissue>
    </source>
</reference>
<dbReference type="PANTHER" id="PTHR22950">
    <property type="entry name" value="AMINO ACID TRANSPORTER"/>
    <property type="match status" value="1"/>
</dbReference>
<proteinExistence type="predicted"/>
<feature type="transmembrane region" description="Helical" evidence="5">
    <location>
        <begin position="267"/>
        <end position="294"/>
    </location>
</feature>
<protein>
    <submittedName>
        <fullName evidence="8">Proton-coupled amino acid transporter-like protein CG1139</fullName>
    </submittedName>
</protein>
<evidence type="ECO:0000313" key="7">
    <source>
        <dbReference type="Proteomes" id="UP000301870"/>
    </source>
</evidence>
<keyword evidence="4 5" id="KW-0472">Membrane</keyword>
<dbReference type="AlphaFoldDB" id="A0A9J7EPB9"/>
<keyword evidence="3 5" id="KW-1133">Transmembrane helix</keyword>
<organism evidence="7 8">
    <name type="scientific">Spodoptera litura</name>
    <name type="common">Asian cotton leafworm</name>
    <dbReference type="NCBI Taxonomy" id="69820"/>
    <lineage>
        <taxon>Eukaryota</taxon>
        <taxon>Metazoa</taxon>
        <taxon>Ecdysozoa</taxon>
        <taxon>Arthropoda</taxon>
        <taxon>Hexapoda</taxon>
        <taxon>Insecta</taxon>
        <taxon>Pterygota</taxon>
        <taxon>Neoptera</taxon>
        <taxon>Endopterygota</taxon>
        <taxon>Lepidoptera</taxon>
        <taxon>Glossata</taxon>
        <taxon>Ditrysia</taxon>
        <taxon>Noctuoidea</taxon>
        <taxon>Noctuidae</taxon>
        <taxon>Amphipyrinae</taxon>
        <taxon>Spodoptera</taxon>
    </lineage>
</organism>
<evidence type="ECO:0000256" key="1">
    <source>
        <dbReference type="ARBA" id="ARBA00004141"/>
    </source>
</evidence>
<evidence type="ECO:0000256" key="3">
    <source>
        <dbReference type="ARBA" id="ARBA00022989"/>
    </source>
</evidence>
<feature type="domain" description="Amino acid transporter transmembrane" evidence="6">
    <location>
        <begin position="39"/>
        <end position="438"/>
    </location>
</feature>
<feature type="transmembrane region" description="Helical" evidence="5">
    <location>
        <begin position="380"/>
        <end position="400"/>
    </location>
</feature>
<dbReference type="KEGG" id="sliu:111362626"/>
<keyword evidence="2 5" id="KW-0812">Transmembrane</keyword>
<feature type="transmembrane region" description="Helical" evidence="5">
    <location>
        <begin position="421"/>
        <end position="444"/>
    </location>
</feature>
<evidence type="ECO:0000256" key="4">
    <source>
        <dbReference type="ARBA" id="ARBA00023136"/>
    </source>
</evidence>
<evidence type="ECO:0000259" key="6">
    <source>
        <dbReference type="Pfam" id="PF01490"/>
    </source>
</evidence>
<dbReference type="GO" id="GO:0005774">
    <property type="term" value="C:vacuolar membrane"/>
    <property type="evidence" value="ECO:0007669"/>
    <property type="project" value="TreeGrafter"/>
</dbReference>
<dbReference type="RefSeq" id="XP_022835094.1">
    <property type="nucleotide sequence ID" value="XM_022979326.1"/>
</dbReference>
<dbReference type="OrthoDB" id="1684102at2759"/>
<comment type="subcellular location">
    <subcellularLocation>
        <location evidence="1">Membrane</location>
        <topology evidence="1">Multi-pass membrane protein</topology>
    </subcellularLocation>
</comment>
<dbReference type="GO" id="GO:0015179">
    <property type="term" value="F:L-amino acid transmembrane transporter activity"/>
    <property type="evidence" value="ECO:0007669"/>
    <property type="project" value="TreeGrafter"/>
</dbReference>
<gene>
    <name evidence="8" type="primary">LOC111362626</name>
</gene>
<feature type="transmembrane region" description="Helical" evidence="5">
    <location>
        <begin position="314"/>
        <end position="336"/>
    </location>
</feature>
<feature type="transmembrane region" description="Helical" evidence="5">
    <location>
        <begin position="236"/>
        <end position="255"/>
    </location>
</feature>
<keyword evidence="7" id="KW-1185">Reference proteome</keyword>
<feature type="transmembrane region" description="Helical" evidence="5">
    <location>
        <begin position="357"/>
        <end position="374"/>
    </location>
</feature>
<evidence type="ECO:0000313" key="8">
    <source>
        <dbReference type="RefSeq" id="XP_022835094.1"/>
    </source>
</evidence>
<dbReference type="Pfam" id="PF01490">
    <property type="entry name" value="Aa_trans"/>
    <property type="match status" value="1"/>
</dbReference>
<sequence length="448" mass="50875">MYFYKYVATRFEDAKAALLPGESEEDFDPHAHRHVPKPTTYSETMMHMLKGCLGAGLLAMPNAFARMGVIYGTLGMIFIGFFATYCIQVLVHAQYVLCKRMRRGYMAYNKSMRVAVMGGPDFMRGSAGFFANGVDFFLLVWQIGICAVYFVFVAENVKQVLDYYGYVVSVRRLIVYTYPPLLLLSLIKDLKLLTPFSTISNFSIMLGLYLTFFYLIEDEPIMDDSKFQMKGIEEIPVFIGITLFALEAVGVILALEYNMEKPRDFTGLCGLFSVAMFIIIGIYVTLGIFGYLKYGNACEGSITLNLPQNQKKAQVAKMTFTLALFLSYPLQNFVAWQIIWRKSRKKFHISYRHIADYLIRFVVATLPFGMAVAAPNLEAFMGLLGAFCLTFAAIVFPALMELCVNWPEKYGFCYYKFFKDVFIIIFGVFACFSGVYTSSLEILAQQKK</sequence>
<dbReference type="Proteomes" id="UP000301870">
    <property type="component" value="Unplaced"/>
</dbReference>
<accession>A0A9J7EPB9</accession>
<dbReference type="InterPro" id="IPR013057">
    <property type="entry name" value="AA_transpt_TM"/>
</dbReference>
<evidence type="ECO:0000256" key="2">
    <source>
        <dbReference type="ARBA" id="ARBA00022692"/>
    </source>
</evidence>
<name>A0A9J7EPB9_SPOLT</name>
<feature type="transmembrane region" description="Helical" evidence="5">
    <location>
        <begin position="77"/>
        <end position="97"/>
    </location>
</feature>
<feature type="transmembrane region" description="Helical" evidence="5">
    <location>
        <begin position="199"/>
        <end position="216"/>
    </location>
</feature>
<dbReference type="PANTHER" id="PTHR22950:SF340">
    <property type="entry name" value="AMINO ACID TRANSPORTER TRANSMEMBRANE DOMAIN-CONTAINING PROTEIN-RELATED"/>
    <property type="match status" value="1"/>
</dbReference>
<dbReference type="GeneID" id="111362626"/>
<feature type="transmembrane region" description="Helical" evidence="5">
    <location>
        <begin position="129"/>
        <end position="152"/>
    </location>
</feature>
<feature type="transmembrane region" description="Helical" evidence="5">
    <location>
        <begin position="52"/>
        <end position="71"/>
    </location>
</feature>
<evidence type="ECO:0000256" key="5">
    <source>
        <dbReference type="SAM" id="Phobius"/>
    </source>
</evidence>
<feature type="transmembrane region" description="Helical" evidence="5">
    <location>
        <begin position="164"/>
        <end position="187"/>
    </location>
</feature>